<proteinExistence type="predicted"/>
<dbReference type="EMBL" id="BAAAES010000008">
    <property type="protein sequence ID" value="GAA0667220.1"/>
    <property type="molecule type" value="Genomic_DNA"/>
</dbReference>
<evidence type="ECO:0000256" key="1">
    <source>
        <dbReference type="SAM" id="Phobius"/>
    </source>
</evidence>
<feature type="transmembrane region" description="Helical" evidence="1">
    <location>
        <begin position="276"/>
        <end position="300"/>
    </location>
</feature>
<dbReference type="Proteomes" id="UP001500238">
    <property type="component" value="Unassembled WGS sequence"/>
</dbReference>
<keyword evidence="1" id="KW-0472">Membrane</keyword>
<keyword evidence="3" id="KW-1185">Reference proteome</keyword>
<protein>
    <submittedName>
        <fullName evidence="2">Uncharacterized protein</fullName>
    </submittedName>
</protein>
<feature type="transmembrane region" description="Helical" evidence="1">
    <location>
        <begin position="192"/>
        <end position="215"/>
    </location>
</feature>
<accession>A0ABP3SZG8</accession>
<organism evidence="2 3">
    <name type="scientific">Sphingomonas insulae</name>
    <dbReference type="NCBI Taxonomy" id="424800"/>
    <lineage>
        <taxon>Bacteria</taxon>
        <taxon>Pseudomonadati</taxon>
        <taxon>Pseudomonadota</taxon>
        <taxon>Alphaproteobacteria</taxon>
        <taxon>Sphingomonadales</taxon>
        <taxon>Sphingomonadaceae</taxon>
        <taxon>Sphingomonas</taxon>
    </lineage>
</organism>
<reference evidence="3" key="1">
    <citation type="journal article" date="2019" name="Int. J. Syst. Evol. Microbiol.">
        <title>The Global Catalogue of Microorganisms (GCM) 10K type strain sequencing project: providing services to taxonomists for standard genome sequencing and annotation.</title>
        <authorList>
            <consortium name="The Broad Institute Genomics Platform"/>
            <consortium name="The Broad Institute Genome Sequencing Center for Infectious Disease"/>
            <person name="Wu L."/>
            <person name="Ma J."/>
        </authorList>
    </citation>
    <scope>NUCLEOTIDE SEQUENCE [LARGE SCALE GENOMIC DNA]</scope>
    <source>
        <strain evidence="3">JCM 14603</strain>
    </source>
</reference>
<keyword evidence="1" id="KW-0812">Transmembrane</keyword>
<feature type="transmembrane region" description="Helical" evidence="1">
    <location>
        <begin position="236"/>
        <end position="256"/>
    </location>
</feature>
<evidence type="ECO:0000313" key="2">
    <source>
        <dbReference type="EMBL" id="GAA0667220.1"/>
    </source>
</evidence>
<comment type="caution">
    <text evidence="2">The sequence shown here is derived from an EMBL/GenBank/DDBJ whole genome shotgun (WGS) entry which is preliminary data.</text>
</comment>
<gene>
    <name evidence="2" type="ORF">GCM10009102_16530</name>
</gene>
<name>A0ABP3SZG8_9SPHN</name>
<evidence type="ECO:0000313" key="3">
    <source>
        <dbReference type="Proteomes" id="UP001500238"/>
    </source>
</evidence>
<keyword evidence="1" id="KW-1133">Transmembrane helix</keyword>
<sequence length="436" mass="47683">MTDGTNEVSGMGEIVPLKTYLDMDLSPTGALATDLFARADRESGGRGISLTGDGQSGAMSANLTPEMNAWLSTHVARPRANALNYVVGAAKRVRLQGGVEGFVEDFERDVIGRERAVRKAQETTTFYEKQRGRLDRLEVAETEYARLRTELGGRDAQVPAKLLVYGIPAVIMIPEFFMNYSSFFKLAGVPAIAAGLSLVVALAVAVSSYMTGIFLKAYQYYMRPDDDEQRAKGIRLMAIAVALLVISMTAVGYARYSTVLAQVEAAVVLGLTPPNVIAQTAGLLAGNLIVFAVGAAFTYLQHDENPEYAHKAEKYLRLKAEMEGIYGKQLSAKLADIDRNHKRRIDDLGRKSNQMRSQPDNVDISHDAGQITSKDAEVVGLLRAYQNRLVDLICDRDPDFRFTGPAVDRHAGAAVETITPNDFAARSIHLYRSVQL</sequence>
<feature type="transmembrane region" description="Helical" evidence="1">
    <location>
        <begin position="162"/>
        <end position="180"/>
    </location>
</feature>